<comment type="caution">
    <text evidence="8">The sequence shown here is derived from an EMBL/GenBank/DDBJ whole genome shotgun (WGS) entry which is preliminary data.</text>
</comment>
<dbReference type="InterPro" id="IPR009057">
    <property type="entry name" value="Homeodomain-like_sf"/>
</dbReference>
<dbReference type="EMBL" id="JAVRFF010000017">
    <property type="protein sequence ID" value="MDT0473770.1"/>
    <property type="molecule type" value="Genomic_DNA"/>
</dbReference>
<evidence type="ECO:0000256" key="6">
    <source>
        <dbReference type="SAM" id="Phobius"/>
    </source>
</evidence>
<dbReference type="InterPro" id="IPR025996">
    <property type="entry name" value="MT1864/Rv1816-like_C"/>
</dbReference>
<keyword evidence="6" id="KW-0472">Membrane</keyword>
<dbReference type="SUPFAM" id="SSF48498">
    <property type="entry name" value="Tetracyclin repressor-like, C-terminal domain"/>
    <property type="match status" value="1"/>
</dbReference>
<feature type="DNA-binding region" description="H-T-H motif" evidence="4">
    <location>
        <begin position="41"/>
        <end position="60"/>
    </location>
</feature>
<keyword evidence="3" id="KW-0804">Transcription</keyword>
<dbReference type="InterPro" id="IPR036271">
    <property type="entry name" value="Tet_transcr_reg_TetR-rel_C_sf"/>
</dbReference>
<dbReference type="InterPro" id="IPR001647">
    <property type="entry name" value="HTH_TetR"/>
</dbReference>
<evidence type="ECO:0000256" key="4">
    <source>
        <dbReference type="PROSITE-ProRule" id="PRU00335"/>
    </source>
</evidence>
<accession>A0ABU2UL01</accession>
<evidence type="ECO:0000256" key="3">
    <source>
        <dbReference type="ARBA" id="ARBA00023163"/>
    </source>
</evidence>
<feature type="compositionally biased region" description="Basic and acidic residues" evidence="5">
    <location>
        <begin position="189"/>
        <end position="204"/>
    </location>
</feature>
<keyword evidence="6" id="KW-1133">Transmembrane helix</keyword>
<keyword evidence="1" id="KW-0805">Transcription regulation</keyword>
<dbReference type="PANTHER" id="PTHR30055:SF234">
    <property type="entry name" value="HTH-TYPE TRANSCRIPTIONAL REGULATOR BETI"/>
    <property type="match status" value="1"/>
</dbReference>
<evidence type="ECO:0000259" key="7">
    <source>
        <dbReference type="PROSITE" id="PS50977"/>
    </source>
</evidence>
<dbReference type="Pfam" id="PF00440">
    <property type="entry name" value="TetR_N"/>
    <property type="match status" value="1"/>
</dbReference>
<evidence type="ECO:0000313" key="8">
    <source>
        <dbReference type="EMBL" id="MDT0473770.1"/>
    </source>
</evidence>
<name>A0ABU2UL01_9ACTN</name>
<dbReference type="PROSITE" id="PS50977">
    <property type="entry name" value="HTH_TETR_2"/>
    <property type="match status" value="1"/>
</dbReference>
<dbReference type="Proteomes" id="UP001180489">
    <property type="component" value="Unassembled WGS sequence"/>
</dbReference>
<reference evidence="8" key="1">
    <citation type="submission" date="2024-05" db="EMBL/GenBank/DDBJ databases">
        <title>30 novel species of actinomycetes from the DSMZ collection.</title>
        <authorList>
            <person name="Nouioui I."/>
        </authorList>
    </citation>
    <scope>NUCLEOTIDE SEQUENCE</scope>
    <source>
        <strain evidence="8">DSM 41014</strain>
    </source>
</reference>
<feature type="compositionally biased region" description="Low complexity" evidence="5">
    <location>
        <begin position="177"/>
        <end position="188"/>
    </location>
</feature>
<gene>
    <name evidence="8" type="ORF">RM863_16700</name>
</gene>
<dbReference type="SUPFAM" id="SSF46689">
    <property type="entry name" value="Homeodomain-like"/>
    <property type="match status" value="1"/>
</dbReference>
<evidence type="ECO:0000313" key="9">
    <source>
        <dbReference type="Proteomes" id="UP001180489"/>
    </source>
</evidence>
<keyword evidence="6" id="KW-0812">Transmembrane</keyword>
<organism evidence="8 9">
    <name type="scientific">Streptomyces hintoniae</name>
    <dbReference type="NCBI Taxonomy" id="3075521"/>
    <lineage>
        <taxon>Bacteria</taxon>
        <taxon>Bacillati</taxon>
        <taxon>Actinomycetota</taxon>
        <taxon>Actinomycetes</taxon>
        <taxon>Kitasatosporales</taxon>
        <taxon>Streptomycetaceae</taxon>
        <taxon>Streptomyces</taxon>
    </lineage>
</organism>
<dbReference type="RefSeq" id="WP_311635550.1">
    <property type="nucleotide sequence ID" value="NZ_JAVRFF010000017.1"/>
</dbReference>
<sequence>MTEGFTRRTPSRRGEGLALRGEILTAAAAMLTESGREGDLSLRAVAREVGISAPSVYLHFKDRAELVAAVNRQAYERLVAELREARDRAGAAGPRAALRAMAQHYCRFAVDNPGLYRLMFGIERMPLSRDELPGHPLWLLHGAWTEAVSACRATPQDPPGTGPDATGAPDPGPSGPDPKGTDPTGPHPTGDRPTGDRPSGRLGPADDARVVRLLWFSLHGVVAMAVAMPFAADRQGLEEMADDLLDLALTK</sequence>
<proteinExistence type="predicted"/>
<evidence type="ECO:0000256" key="2">
    <source>
        <dbReference type="ARBA" id="ARBA00023125"/>
    </source>
</evidence>
<evidence type="ECO:0000256" key="1">
    <source>
        <dbReference type="ARBA" id="ARBA00023015"/>
    </source>
</evidence>
<dbReference type="Pfam" id="PF13305">
    <property type="entry name" value="TetR_C_33"/>
    <property type="match status" value="1"/>
</dbReference>
<dbReference type="Gene3D" id="1.10.357.10">
    <property type="entry name" value="Tetracycline Repressor, domain 2"/>
    <property type="match status" value="1"/>
</dbReference>
<feature type="region of interest" description="Disordered" evidence="5">
    <location>
        <begin position="151"/>
        <end position="204"/>
    </location>
</feature>
<protein>
    <submittedName>
        <fullName evidence="8">TetR/AcrR family transcriptional regulator</fullName>
    </submittedName>
</protein>
<keyword evidence="2 4" id="KW-0238">DNA-binding</keyword>
<feature type="transmembrane region" description="Helical" evidence="6">
    <location>
        <begin position="213"/>
        <end position="232"/>
    </location>
</feature>
<keyword evidence="9" id="KW-1185">Reference proteome</keyword>
<dbReference type="PANTHER" id="PTHR30055">
    <property type="entry name" value="HTH-TYPE TRANSCRIPTIONAL REGULATOR RUTR"/>
    <property type="match status" value="1"/>
</dbReference>
<evidence type="ECO:0000256" key="5">
    <source>
        <dbReference type="SAM" id="MobiDB-lite"/>
    </source>
</evidence>
<dbReference type="InterPro" id="IPR050109">
    <property type="entry name" value="HTH-type_TetR-like_transc_reg"/>
</dbReference>
<feature type="domain" description="HTH tetR-type" evidence="7">
    <location>
        <begin position="17"/>
        <end position="78"/>
    </location>
</feature>